<evidence type="ECO:0000313" key="1">
    <source>
        <dbReference type="EnsemblPlants" id="AVESA.00010b.r2.4DG0782770.1.CDS"/>
    </source>
</evidence>
<dbReference type="EnsemblPlants" id="AVESA.00010b.r2.4DG0782770.1">
    <property type="protein sequence ID" value="AVESA.00010b.r2.4DG0782770.1.CDS"/>
    <property type="gene ID" value="AVESA.00010b.r2.4DG0782770"/>
</dbReference>
<reference evidence="1" key="2">
    <citation type="submission" date="2025-09" db="UniProtKB">
        <authorList>
            <consortium name="EnsemblPlants"/>
        </authorList>
    </citation>
    <scope>IDENTIFICATION</scope>
</reference>
<name>A0ACD5XJD4_AVESA</name>
<evidence type="ECO:0000313" key="2">
    <source>
        <dbReference type="Proteomes" id="UP001732700"/>
    </source>
</evidence>
<sequence length="124" mass="13487">MSSMEFWGVEVKPGQTLSCDSGKEFMVHLSQAALGETNKGSVSVVVSPKVDDNKVVIGTLSSETCPQILCDLIFEKEFELSHSSETASVFVCGNKVAVPDLPEYPFNIGAHSYTFFSTMSIRDI</sequence>
<accession>A0ACD5XJD4</accession>
<proteinExistence type="predicted"/>
<reference evidence="1" key="1">
    <citation type="submission" date="2021-05" db="EMBL/GenBank/DDBJ databases">
        <authorList>
            <person name="Scholz U."/>
            <person name="Mascher M."/>
            <person name="Fiebig A."/>
        </authorList>
    </citation>
    <scope>NUCLEOTIDE SEQUENCE [LARGE SCALE GENOMIC DNA]</scope>
</reference>
<organism evidence="1 2">
    <name type="scientific">Avena sativa</name>
    <name type="common">Oat</name>
    <dbReference type="NCBI Taxonomy" id="4498"/>
    <lineage>
        <taxon>Eukaryota</taxon>
        <taxon>Viridiplantae</taxon>
        <taxon>Streptophyta</taxon>
        <taxon>Embryophyta</taxon>
        <taxon>Tracheophyta</taxon>
        <taxon>Spermatophyta</taxon>
        <taxon>Magnoliopsida</taxon>
        <taxon>Liliopsida</taxon>
        <taxon>Poales</taxon>
        <taxon>Poaceae</taxon>
        <taxon>BOP clade</taxon>
        <taxon>Pooideae</taxon>
        <taxon>Poodae</taxon>
        <taxon>Poeae</taxon>
        <taxon>Poeae Chloroplast Group 1 (Aveneae type)</taxon>
        <taxon>Aveninae</taxon>
        <taxon>Avena</taxon>
    </lineage>
</organism>
<keyword evidence="2" id="KW-1185">Reference proteome</keyword>
<dbReference type="Proteomes" id="UP001732700">
    <property type="component" value="Chromosome 4D"/>
</dbReference>
<protein>
    <submittedName>
        <fullName evidence="1">Uncharacterized protein</fullName>
    </submittedName>
</protein>